<sequence length="70" mass="7154">MASSDDARKAVTSAIANAGSKSVGMMVGAAMSSKDKRDENRKARDANTQPSTQTSTSNTSSAGTEQKNTG</sequence>
<name>A0A9W9FJM1_9EURO</name>
<dbReference type="AlphaFoldDB" id="A0A9W9FJM1"/>
<feature type="compositionally biased region" description="Low complexity" evidence="1">
    <location>
        <begin position="47"/>
        <end position="61"/>
    </location>
</feature>
<reference evidence="2" key="2">
    <citation type="journal article" date="2023" name="IMA Fungus">
        <title>Comparative genomic study of the Penicillium genus elucidates a diverse pangenome and 15 lateral gene transfer events.</title>
        <authorList>
            <person name="Petersen C."/>
            <person name="Sorensen T."/>
            <person name="Nielsen M.R."/>
            <person name="Sondergaard T.E."/>
            <person name="Sorensen J.L."/>
            <person name="Fitzpatrick D.A."/>
            <person name="Frisvad J.C."/>
            <person name="Nielsen K.L."/>
        </authorList>
    </citation>
    <scope>NUCLEOTIDE SEQUENCE</scope>
    <source>
        <strain evidence="2">IBT 34128</strain>
    </source>
</reference>
<feature type="region of interest" description="Disordered" evidence="1">
    <location>
        <begin position="1"/>
        <end position="70"/>
    </location>
</feature>
<evidence type="ECO:0000313" key="3">
    <source>
        <dbReference type="Proteomes" id="UP001141434"/>
    </source>
</evidence>
<evidence type="ECO:0000313" key="2">
    <source>
        <dbReference type="EMBL" id="KAJ5101328.1"/>
    </source>
</evidence>
<gene>
    <name evidence="2" type="ORF">NUU61_003550</name>
</gene>
<feature type="compositionally biased region" description="Basic and acidic residues" evidence="1">
    <location>
        <begin position="33"/>
        <end position="45"/>
    </location>
</feature>
<comment type="caution">
    <text evidence="2">The sequence shown here is derived from an EMBL/GenBank/DDBJ whole genome shotgun (WGS) entry which is preliminary data.</text>
</comment>
<dbReference type="Proteomes" id="UP001141434">
    <property type="component" value="Unassembled WGS sequence"/>
</dbReference>
<dbReference type="RefSeq" id="XP_056512159.1">
    <property type="nucleotide sequence ID" value="XM_056654132.1"/>
</dbReference>
<proteinExistence type="predicted"/>
<reference evidence="2" key="1">
    <citation type="submission" date="2022-11" db="EMBL/GenBank/DDBJ databases">
        <authorList>
            <person name="Petersen C."/>
        </authorList>
    </citation>
    <scope>NUCLEOTIDE SEQUENCE</scope>
    <source>
        <strain evidence="2">IBT 34128</strain>
    </source>
</reference>
<protein>
    <submittedName>
        <fullName evidence="2">Uncharacterized protein</fullName>
    </submittedName>
</protein>
<evidence type="ECO:0000256" key="1">
    <source>
        <dbReference type="SAM" id="MobiDB-lite"/>
    </source>
</evidence>
<dbReference type="EMBL" id="JAPMSZ010000005">
    <property type="protein sequence ID" value="KAJ5101328.1"/>
    <property type="molecule type" value="Genomic_DNA"/>
</dbReference>
<accession>A0A9W9FJM1</accession>
<dbReference type="GeneID" id="81393300"/>
<organism evidence="2 3">
    <name type="scientific">Penicillium alfredii</name>
    <dbReference type="NCBI Taxonomy" id="1506179"/>
    <lineage>
        <taxon>Eukaryota</taxon>
        <taxon>Fungi</taxon>
        <taxon>Dikarya</taxon>
        <taxon>Ascomycota</taxon>
        <taxon>Pezizomycotina</taxon>
        <taxon>Eurotiomycetes</taxon>
        <taxon>Eurotiomycetidae</taxon>
        <taxon>Eurotiales</taxon>
        <taxon>Aspergillaceae</taxon>
        <taxon>Penicillium</taxon>
    </lineage>
</organism>
<keyword evidence="3" id="KW-1185">Reference proteome</keyword>